<dbReference type="InterPro" id="IPR036890">
    <property type="entry name" value="HATPase_C_sf"/>
</dbReference>
<feature type="region of interest" description="Disordered" evidence="2">
    <location>
        <begin position="45"/>
        <end position="84"/>
    </location>
</feature>
<feature type="compositionally biased region" description="Low complexity" evidence="2">
    <location>
        <begin position="45"/>
        <end position="54"/>
    </location>
</feature>
<dbReference type="Gene3D" id="3.30.565.10">
    <property type="entry name" value="Histidine kinase-like ATPase, C-terminal domain"/>
    <property type="match status" value="1"/>
</dbReference>
<feature type="compositionally biased region" description="Polar residues" evidence="2">
    <location>
        <begin position="55"/>
        <end position="71"/>
    </location>
</feature>
<comment type="subunit">
    <text evidence="1">Homodimer.</text>
</comment>
<name>A0AAV5EKS5_ELECO</name>
<feature type="compositionally biased region" description="Low complexity" evidence="2">
    <location>
        <begin position="72"/>
        <end position="84"/>
    </location>
</feature>
<proteinExistence type="predicted"/>
<comment type="caution">
    <text evidence="4">The sequence shown here is derived from an EMBL/GenBank/DDBJ whole genome shotgun (WGS) entry which is preliminary data.</text>
</comment>
<protein>
    <recommendedName>
        <fullName evidence="3">Sacsin/Nov domain-containing protein</fullName>
    </recommendedName>
</protein>
<dbReference type="InterPro" id="IPR052957">
    <property type="entry name" value="Auxin_embryo_med"/>
</dbReference>
<evidence type="ECO:0000259" key="3">
    <source>
        <dbReference type="Pfam" id="PF25794"/>
    </source>
</evidence>
<dbReference type="EMBL" id="BQKI01000076">
    <property type="protein sequence ID" value="GJN22972.1"/>
    <property type="molecule type" value="Genomic_DNA"/>
</dbReference>
<sequence>MNPYAYASFPQFAPNPLHGVVNNLLFQNPAALTVFHQLQQQQQVQHVPSHVYHQNPSRGIQPPSANRAASSPGQPQQKPQPQNQQVAIGKAQAAATKAREELLKSGEGVTGWKLAQAVLVALKVDSWDSLGVQLHDVPLLRDIFLIEGKVSTKLCSEILSMNLVVSLFEFIWALLYICQVNTFIHCYVAARKIVTVHDLEVEICKNEGVEKFEELGLGPFLQHPLVVHYFAASADLSMVPKLSSEEVISFLHKFMDNSTKKITVEEFLDYLVEQFSVSGKEKLGVRVQSLGLHISFLRQARRAEKPVRKMRESGDSSREKIFSKKSNLHTDKQALDKRFNSITSRIKQLPGINKHIHFDLTDDEVDGNSSSEDDKLDKSESKKGNSVVDSKDGDKRASSCPYPSKTEEMERLGLKSEISRRPVLESSKVREHVIKGNSKEKRKVEENGSPSSLCERPKKQQKVQTQKHEMSPNCFLSTGKLENFITTWKETCREHPVQQVLEMIANYYARTSKEKKRIINFCSQYPGIGLFNVAVNSIGCGLLDSIYDVIQLSGENNVSSNLIPNTTTEVMEIEPPSIALDDVIRRISEYIESNVKVSGDGALQVRTLHDCETWGESSDSLSLEVSVLQQQIEVLFCQAESIWLEDGHVSGDIFLTLLKRQFPTISFEFRSFAADILLSGLRIVTKNCYSVMLHEATEDWQLCMLHDIGLSLGVAEWVEDCRRLCLTEEEAHAKTELHSSSKQIVASDRATRENSNMLISNDVDVLNDEKKSSPGTNNQAIAIDSKDHKELNPVRTEADIADLHAANKSSVLGETIPEEATLVIETIRREEFGLDHALGYTENSLLKKQHARLGRALHCLSQELYSQDSHLLLELVQNADDNTYPEDVEPTLAFILQENGIVVLNNERGFSAENIRALCDIGNSTKKGSTMGYIGNKGIGFKSVFRVTDAPEIHSNGFHVKFDITEASLEDDLLNTIRKIPCIPLSDGSFSSVADGPIWLPYDIVSSISDSRNSIQNFPVLYGNLRTIVKVEKNILQADSLAAGSHSQGDTSGKPSYYVENTMVESSFLKCIRSFKWVASIMDEDLHNATDLFFDFENVRSLLGSVAPYAVPQVSSYSLRKDIGFKTEVSHSDALVVLKSWITSQVPFNTRLSPSTYCLLFSCSIQVFRVFVRWANDLNPETDNMNDILYLKESLQKSETTILPTSVDKWVSLHPSFGLVCWVDDDELKQQFEGSGGVHFIQFGDLSSEDKRMLHGRVAALMKNLGIPAFSKVIYREAIFYGTADNREKVALICWLLPYMQRYIYKMHRDTYMNFQKNESVKLSTLQVVVVDKLFYKYVLRGLDSSSKKRFECQCLLQVSIYRSILPVLPAHQHSKGH</sequence>
<dbReference type="Pfam" id="PF25794">
    <property type="entry name" value="SACS"/>
    <property type="match status" value="1"/>
</dbReference>
<dbReference type="GO" id="GO:0010305">
    <property type="term" value="P:leaf vascular tissue pattern formation"/>
    <property type="evidence" value="ECO:0007669"/>
    <property type="project" value="TreeGrafter"/>
</dbReference>
<dbReference type="NCBIfam" id="NF047352">
    <property type="entry name" value="P_loop_sacsin"/>
    <property type="match status" value="1"/>
</dbReference>
<evidence type="ECO:0000256" key="1">
    <source>
        <dbReference type="ARBA" id="ARBA00011738"/>
    </source>
</evidence>
<organism evidence="4 5">
    <name type="scientific">Eleusine coracana subsp. coracana</name>
    <dbReference type="NCBI Taxonomy" id="191504"/>
    <lineage>
        <taxon>Eukaryota</taxon>
        <taxon>Viridiplantae</taxon>
        <taxon>Streptophyta</taxon>
        <taxon>Embryophyta</taxon>
        <taxon>Tracheophyta</taxon>
        <taxon>Spermatophyta</taxon>
        <taxon>Magnoliopsida</taxon>
        <taxon>Liliopsida</taxon>
        <taxon>Poales</taxon>
        <taxon>Poaceae</taxon>
        <taxon>PACMAD clade</taxon>
        <taxon>Chloridoideae</taxon>
        <taxon>Cynodonteae</taxon>
        <taxon>Eleusininae</taxon>
        <taxon>Eleusine</taxon>
    </lineage>
</organism>
<evidence type="ECO:0000313" key="5">
    <source>
        <dbReference type="Proteomes" id="UP001054889"/>
    </source>
</evidence>
<keyword evidence="5" id="KW-1185">Reference proteome</keyword>
<dbReference type="PANTHER" id="PTHR32387">
    <property type="entry name" value="WU:FJ29H11"/>
    <property type="match status" value="1"/>
</dbReference>
<dbReference type="GO" id="GO:0009793">
    <property type="term" value="P:embryo development ending in seed dormancy"/>
    <property type="evidence" value="ECO:0007669"/>
    <property type="project" value="TreeGrafter"/>
</dbReference>
<feature type="region of interest" description="Disordered" evidence="2">
    <location>
        <begin position="361"/>
        <end position="468"/>
    </location>
</feature>
<dbReference type="InterPro" id="IPR058210">
    <property type="entry name" value="SACS/Nov_dom"/>
</dbReference>
<dbReference type="GO" id="GO:0005634">
    <property type="term" value="C:nucleus"/>
    <property type="evidence" value="ECO:0007669"/>
    <property type="project" value="TreeGrafter"/>
</dbReference>
<feature type="compositionally biased region" description="Basic and acidic residues" evidence="2">
    <location>
        <begin position="405"/>
        <end position="446"/>
    </location>
</feature>
<feature type="domain" description="Sacsin/Nov" evidence="3">
    <location>
        <begin position="865"/>
        <end position="967"/>
    </location>
</feature>
<accession>A0AAV5EKS5</accession>
<dbReference type="SUPFAM" id="SSF55874">
    <property type="entry name" value="ATPase domain of HSP90 chaperone/DNA topoisomerase II/histidine kinase"/>
    <property type="match status" value="1"/>
</dbReference>
<reference evidence="4" key="1">
    <citation type="journal article" date="2018" name="DNA Res.">
        <title>Multiple hybrid de novo genome assembly of finger millet, an orphan allotetraploid crop.</title>
        <authorList>
            <person name="Hatakeyama M."/>
            <person name="Aluri S."/>
            <person name="Balachadran M.T."/>
            <person name="Sivarajan S.R."/>
            <person name="Patrignani A."/>
            <person name="Gruter S."/>
            <person name="Poveda L."/>
            <person name="Shimizu-Inatsugi R."/>
            <person name="Baeten J."/>
            <person name="Francoijs K.J."/>
            <person name="Nataraja K.N."/>
            <person name="Reddy Y.A.N."/>
            <person name="Phadnis S."/>
            <person name="Ravikumar R.L."/>
            <person name="Schlapbach R."/>
            <person name="Sreeman S.M."/>
            <person name="Shimizu K.K."/>
        </authorList>
    </citation>
    <scope>NUCLEOTIDE SEQUENCE</scope>
</reference>
<reference evidence="4" key="2">
    <citation type="submission" date="2021-12" db="EMBL/GenBank/DDBJ databases">
        <title>Resequencing data analysis of finger millet.</title>
        <authorList>
            <person name="Hatakeyama M."/>
            <person name="Aluri S."/>
            <person name="Balachadran M.T."/>
            <person name="Sivarajan S.R."/>
            <person name="Poveda L."/>
            <person name="Shimizu-Inatsugi R."/>
            <person name="Schlapbach R."/>
            <person name="Sreeman S.M."/>
            <person name="Shimizu K.K."/>
        </authorList>
    </citation>
    <scope>NUCLEOTIDE SEQUENCE</scope>
</reference>
<evidence type="ECO:0000313" key="4">
    <source>
        <dbReference type="EMBL" id="GJN22972.1"/>
    </source>
</evidence>
<dbReference type="Proteomes" id="UP001054889">
    <property type="component" value="Unassembled WGS sequence"/>
</dbReference>
<feature type="compositionally biased region" description="Basic and acidic residues" evidence="2">
    <location>
        <begin position="372"/>
        <end position="397"/>
    </location>
</feature>
<dbReference type="GO" id="GO:0048364">
    <property type="term" value="P:root development"/>
    <property type="evidence" value="ECO:0007669"/>
    <property type="project" value="TreeGrafter"/>
</dbReference>
<gene>
    <name evidence="4" type="primary">gb10583</name>
    <name evidence="4" type="ORF">PR202_gb10583</name>
</gene>
<feature type="region of interest" description="Disordered" evidence="2">
    <location>
        <begin position="305"/>
        <end position="327"/>
    </location>
</feature>
<dbReference type="PANTHER" id="PTHR32387:SF0">
    <property type="entry name" value="PROTEIN NO VEIN"/>
    <property type="match status" value="1"/>
</dbReference>
<evidence type="ECO:0000256" key="2">
    <source>
        <dbReference type="SAM" id="MobiDB-lite"/>
    </source>
</evidence>